<dbReference type="WBParaSite" id="ECPE_0000547001-mRNA-1">
    <property type="protein sequence ID" value="ECPE_0000547001-mRNA-1"/>
    <property type="gene ID" value="ECPE_0000547001"/>
</dbReference>
<evidence type="ECO:0000313" key="2">
    <source>
        <dbReference type="EMBL" id="VDP75573.1"/>
    </source>
</evidence>
<name>A0A183AES2_9TREM</name>
<gene>
    <name evidence="2" type="ORF">ECPE_LOCUS5457</name>
</gene>
<evidence type="ECO:0000313" key="3">
    <source>
        <dbReference type="Proteomes" id="UP000272942"/>
    </source>
</evidence>
<proteinExistence type="predicted"/>
<evidence type="ECO:0000313" key="4">
    <source>
        <dbReference type="WBParaSite" id="ECPE_0000547001-mRNA-1"/>
    </source>
</evidence>
<evidence type="ECO:0000256" key="1">
    <source>
        <dbReference type="SAM" id="MobiDB-lite"/>
    </source>
</evidence>
<keyword evidence="3" id="KW-1185">Reference proteome</keyword>
<protein>
    <submittedName>
        <fullName evidence="4">Ubiquitinyl hydrolase 1</fullName>
    </submittedName>
</protein>
<dbReference type="Proteomes" id="UP000272942">
    <property type="component" value="Unassembled WGS sequence"/>
</dbReference>
<dbReference type="EMBL" id="UZAN01042312">
    <property type="protein sequence ID" value="VDP75573.1"/>
    <property type="molecule type" value="Genomic_DNA"/>
</dbReference>
<accession>A0A183AES2</accession>
<reference evidence="4" key="1">
    <citation type="submission" date="2016-06" db="UniProtKB">
        <authorList>
            <consortium name="WormBaseParasite"/>
        </authorList>
    </citation>
    <scope>IDENTIFICATION</scope>
</reference>
<sequence>MANHCCLNVKFLIGPHVCIHRRGHIKAVWASGYPHGAVFYLDPENNGTAAADSTNPSTWSMESIAKPHRLRIVPIPPDEKPSPQPTSSSSDIIDRSERTAHSTTINTTTIWDNKTVNEFPIRILTDPGRIRHRRG</sequence>
<reference evidence="2 3" key="2">
    <citation type="submission" date="2018-11" db="EMBL/GenBank/DDBJ databases">
        <authorList>
            <consortium name="Pathogen Informatics"/>
        </authorList>
    </citation>
    <scope>NUCLEOTIDE SEQUENCE [LARGE SCALE GENOMIC DNA]</scope>
    <source>
        <strain evidence="2 3">Egypt</strain>
    </source>
</reference>
<dbReference type="AlphaFoldDB" id="A0A183AES2"/>
<feature type="region of interest" description="Disordered" evidence="1">
    <location>
        <begin position="74"/>
        <end position="106"/>
    </location>
</feature>
<organism evidence="4">
    <name type="scientific">Echinostoma caproni</name>
    <dbReference type="NCBI Taxonomy" id="27848"/>
    <lineage>
        <taxon>Eukaryota</taxon>
        <taxon>Metazoa</taxon>
        <taxon>Spiralia</taxon>
        <taxon>Lophotrochozoa</taxon>
        <taxon>Platyhelminthes</taxon>
        <taxon>Trematoda</taxon>
        <taxon>Digenea</taxon>
        <taxon>Plagiorchiida</taxon>
        <taxon>Echinostomata</taxon>
        <taxon>Echinostomatoidea</taxon>
        <taxon>Echinostomatidae</taxon>
        <taxon>Echinostoma</taxon>
    </lineage>
</organism>